<accession>A0A238L9V7</accession>
<keyword evidence="2" id="KW-1185">Reference proteome</keyword>
<dbReference type="Proteomes" id="UP000201613">
    <property type="component" value="Unassembled WGS sequence"/>
</dbReference>
<gene>
    <name evidence="1" type="ORF">LOM8899_00573</name>
</gene>
<evidence type="ECO:0000313" key="2">
    <source>
        <dbReference type="Proteomes" id="UP000201613"/>
    </source>
</evidence>
<dbReference type="RefSeq" id="WP_133064965.1">
    <property type="nucleotide sequence ID" value="NZ_FXZK01000001.1"/>
</dbReference>
<organism evidence="1 2">
    <name type="scientific">Flavimaricola marinus</name>
    <dbReference type="NCBI Taxonomy" id="1819565"/>
    <lineage>
        <taxon>Bacteria</taxon>
        <taxon>Pseudomonadati</taxon>
        <taxon>Pseudomonadota</taxon>
        <taxon>Alphaproteobacteria</taxon>
        <taxon>Rhodobacterales</taxon>
        <taxon>Paracoccaceae</taxon>
        <taxon>Flavimaricola</taxon>
    </lineage>
</organism>
<name>A0A238L9V7_9RHOB</name>
<dbReference type="AlphaFoldDB" id="A0A238L9V7"/>
<proteinExistence type="predicted"/>
<sequence>MSLARKIRNSPAVVNLGVTLASRLIAGWIRLCQATSRWEVVGLDEADAAMAKGPIVAIIWHECSLMAPAHWPRKHGTVTTLSDTSPIGRTSAAVQRRFGMGSTGVPEKGGAVAATRDVLGRLRSGVSVGLTGDGPVGPARVLKDAPLDWARAAGVPVFVYAFAMSRAKRLKTWDKMMFPMPFSRGAVVYRKFSDPLPRRMEADDLAVVRADLAKALTEAVEQAEAMVSRTSDRQAPR</sequence>
<protein>
    <submittedName>
        <fullName evidence="1">Uncharacterized protein</fullName>
    </submittedName>
</protein>
<reference evidence="1 2" key="1">
    <citation type="submission" date="2017-05" db="EMBL/GenBank/DDBJ databases">
        <authorList>
            <person name="Song R."/>
            <person name="Chenine A.L."/>
            <person name="Ruprecht R.M."/>
        </authorList>
    </citation>
    <scope>NUCLEOTIDE SEQUENCE [LARGE SCALE GENOMIC DNA]</scope>
    <source>
        <strain evidence="1 2">CECT 8899</strain>
    </source>
</reference>
<dbReference type="OrthoDB" id="9810508at2"/>
<dbReference type="EMBL" id="FXZK01000001">
    <property type="protein sequence ID" value="SMY06448.1"/>
    <property type="molecule type" value="Genomic_DNA"/>
</dbReference>
<evidence type="ECO:0000313" key="1">
    <source>
        <dbReference type="EMBL" id="SMY06448.1"/>
    </source>
</evidence>